<gene>
    <name evidence="9" type="ORF">Cvel_23224</name>
</gene>
<reference evidence="9" key="1">
    <citation type="submission" date="2014-11" db="EMBL/GenBank/DDBJ databases">
        <authorList>
            <person name="Otto D Thomas"/>
            <person name="Naeem Raeece"/>
        </authorList>
    </citation>
    <scope>NUCLEOTIDE SEQUENCE</scope>
</reference>
<evidence type="ECO:0000256" key="2">
    <source>
        <dbReference type="ARBA" id="ARBA00022475"/>
    </source>
</evidence>
<evidence type="ECO:0000259" key="8">
    <source>
        <dbReference type="Pfam" id="PF09335"/>
    </source>
</evidence>
<feature type="transmembrane region" description="Helical" evidence="7">
    <location>
        <begin position="178"/>
        <end position="200"/>
    </location>
</feature>
<evidence type="ECO:0000256" key="6">
    <source>
        <dbReference type="SAM" id="MobiDB-lite"/>
    </source>
</evidence>
<evidence type="ECO:0000256" key="5">
    <source>
        <dbReference type="ARBA" id="ARBA00023136"/>
    </source>
</evidence>
<keyword evidence="3 7" id="KW-0812">Transmembrane</keyword>
<evidence type="ECO:0000313" key="9">
    <source>
        <dbReference type="EMBL" id="CEM33732.1"/>
    </source>
</evidence>
<sequence>METGPESDRRESSRHSRRESGRRSSEHRRLLAESDDAPPVPDPTWSITKVVIAVLVVIALMSAVIYYKQVALLSKALVKETAQHGTHGVIIFMAIYIVACVVFIPGALLTMSGAALFAHVFGFTRGMLIAFAAVFISAWIAAQILFLLGRYTCGTWLEKLRRRRPRVAAVDAAIRKDPITLIVLMRLSPVIPFSLLNFVLGGSSVRWVDFAVATLAIAPGTLGYVYVGAVTGEAISAEKSGLHNEMAELIKLVLMIVGALATLLVLGLITWRARTMLNERLAEEHVTHIRDLSVQPEEGEDRGFG</sequence>
<feature type="domain" description="VTT" evidence="8">
    <location>
        <begin position="104"/>
        <end position="229"/>
    </location>
</feature>
<feature type="transmembrane region" description="Helical" evidence="7">
    <location>
        <begin position="127"/>
        <end position="157"/>
    </location>
</feature>
<protein>
    <recommendedName>
        <fullName evidence="8">VTT domain-containing protein</fullName>
    </recommendedName>
</protein>
<dbReference type="EMBL" id="CDMZ01001514">
    <property type="protein sequence ID" value="CEM33732.1"/>
    <property type="molecule type" value="Genomic_DNA"/>
</dbReference>
<proteinExistence type="predicted"/>
<evidence type="ECO:0000256" key="3">
    <source>
        <dbReference type="ARBA" id="ARBA00022692"/>
    </source>
</evidence>
<feature type="region of interest" description="Disordered" evidence="6">
    <location>
        <begin position="1"/>
        <end position="38"/>
    </location>
</feature>
<comment type="subcellular location">
    <subcellularLocation>
        <location evidence="1">Cell membrane</location>
        <topology evidence="1">Multi-pass membrane protein</topology>
    </subcellularLocation>
</comment>
<dbReference type="VEuPathDB" id="CryptoDB:Cvel_23224"/>
<evidence type="ECO:0000256" key="4">
    <source>
        <dbReference type="ARBA" id="ARBA00022989"/>
    </source>
</evidence>
<organism evidence="9">
    <name type="scientific">Chromera velia CCMP2878</name>
    <dbReference type="NCBI Taxonomy" id="1169474"/>
    <lineage>
        <taxon>Eukaryota</taxon>
        <taxon>Sar</taxon>
        <taxon>Alveolata</taxon>
        <taxon>Colpodellida</taxon>
        <taxon>Chromeraceae</taxon>
        <taxon>Chromera</taxon>
    </lineage>
</organism>
<feature type="transmembrane region" description="Helical" evidence="7">
    <location>
        <begin position="88"/>
        <end position="121"/>
    </location>
</feature>
<accession>A0A0G4GSW4</accession>
<evidence type="ECO:0000256" key="7">
    <source>
        <dbReference type="SAM" id="Phobius"/>
    </source>
</evidence>
<dbReference type="InterPro" id="IPR032816">
    <property type="entry name" value="VTT_dom"/>
</dbReference>
<keyword evidence="2" id="KW-1003">Cell membrane</keyword>
<dbReference type="PhylomeDB" id="A0A0G4GSW4"/>
<keyword evidence="4 7" id="KW-1133">Transmembrane helix</keyword>
<dbReference type="AlphaFoldDB" id="A0A0G4GSW4"/>
<feature type="transmembrane region" description="Helical" evidence="7">
    <location>
        <begin position="249"/>
        <end position="271"/>
    </location>
</feature>
<feature type="compositionally biased region" description="Basic and acidic residues" evidence="6">
    <location>
        <begin position="1"/>
        <end position="32"/>
    </location>
</feature>
<evidence type="ECO:0000256" key="1">
    <source>
        <dbReference type="ARBA" id="ARBA00004651"/>
    </source>
</evidence>
<dbReference type="InterPro" id="IPR015414">
    <property type="entry name" value="TMEM64"/>
</dbReference>
<keyword evidence="5 7" id="KW-0472">Membrane</keyword>
<dbReference type="PANTHER" id="PTHR12677">
    <property type="entry name" value="GOLGI APPARATUS MEMBRANE PROTEIN TVP38-RELATED"/>
    <property type="match status" value="1"/>
</dbReference>
<dbReference type="Pfam" id="PF09335">
    <property type="entry name" value="VTT_dom"/>
    <property type="match status" value="1"/>
</dbReference>
<dbReference type="PANTHER" id="PTHR12677:SF59">
    <property type="entry name" value="GOLGI APPARATUS MEMBRANE PROTEIN TVP38-RELATED"/>
    <property type="match status" value="1"/>
</dbReference>
<feature type="transmembrane region" description="Helical" evidence="7">
    <location>
        <begin position="47"/>
        <end position="67"/>
    </location>
</feature>
<name>A0A0G4GSW4_9ALVE</name>
<dbReference type="GO" id="GO:0005886">
    <property type="term" value="C:plasma membrane"/>
    <property type="evidence" value="ECO:0007669"/>
    <property type="project" value="UniProtKB-SubCell"/>
</dbReference>